<keyword evidence="2" id="KW-0812">Transmembrane</keyword>
<feature type="compositionally biased region" description="Acidic residues" evidence="1">
    <location>
        <begin position="303"/>
        <end position="318"/>
    </location>
</feature>
<dbReference type="PANTHER" id="PTHR16247:SF0">
    <property type="entry name" value="RIKEN CDNA 9430015G10 GENE"/>
    <property type="match status" value="1"/>
</dbReference>
<reference evidence="3 4" key="1">
    <citation type="submission" date="2024-04" db="EMBL/GenBank/DDBJ databases">
        <authorList>
            <person name="Waldvogel A.-M."/>
            <person name="Schoenle A."/>
        </authorList>
    </citation>
    <scope>NUCLEOTIDE SEQUENCE [LARGE SCALE GENOMIC DNA]</scope>
</reference>
<proteinExistence type="predicted"/>
<feature type="transmembrane region" description="Helical" evidence="2">
    <location>
        <begin position="144"/>
        <end position="169"/>
    </location>
</feature>
<sequence length="527" mass="58257">MLRPLHCPEWGRSQQTQDTALESAGDEAHVQPGKSMALSFLLVLAATVILIRPETPVTKALHQNLMECCSDKQLKPNSTCSNDTHCEPGCFLRLLENSNTVCIFCDSASLDLENITACTFNFTMEKRNHTTVTTVMPKIGGPGVAASLLLGTLLISLFLILSVASFFYLKRSNRLPNIFYRRNKGFMFQPSEAAVMIPPTSGRKTRYVRRDRPSASSTLNTERLQSDFDNTLEHVAAGDTPQPSKWTFCPCATEKMLHNFFEESEECRVLHAALACPDSSGLSDADDLDLTTQIYTSIKEQQAGEDAEGPGLIEEEGSSVDSKGGRDGLKSKPDPAKSRLSCAEKERWFVSIDNGTSQHLAPATAPVAKKKRKQKKTCKVDISDKHADRSYSFSQDLSSLHSVKKICFLDKGCDEWRCTPEEEQMPVDIGSNAVVRDRGDLAIKMLKQAAIRQISMENNQVPSDYQSIFSTIKQSDMCLVCIAFASWVLRSSDPEAADAWKAALLANVSALSAIQYLRQYMKKKASP</sequence>
<keyword evidence="2" id="KW-0472">Membrane</keyword>
<gene>
    <name evidence="3" type="ORF">KC01_LOCUS36115</name>
</gene>
<evidence type="ECO:0000313" key="4">
    <source>
        <dbReference type="Proteomes" id="UP001497482"/>
    </source>
</evidence>
<dbReference type="AlphaFoldDB" id="A0AAV2M7P7"/>
<evidence type="ECO:0000313" key="3">
    <source>
        <dbReference type="EMBL" id="CAL1609352.1"/>
    </source>
</evidence>
<name>A0AAV2M7P7_KNICA</name>
<dbReference type="Pfam" id="PF14946">
    <property type="entry name" value="DUF4501"/>
    <property type="match status" value="1"/>
</dbReference>
<dbReference type="PANTHER" id="PTHR16247">
    <property type="entry name" value="RIKEN CDNA 9430015G10 GENE"/>
    <property type="match status" value="1"/>
</dbReference>
<evidence type="ECO:0000256" key="1">
    <source>
        <dbReference type="SAM" id="MobiDB-lite"/>
    </source>
</evidence>
<dbReference type="Proteomes" id="UP001497482">
    <property type="component" value="Chromosome 6"/>
</dbReference>
<keyword evidence="2" id="KW-1133">Transmembrane helix</keyword>
<keyword evidence="4" id="KW-1185">Reference proteome</keyword>
<accession>A0AAV2M7P7</accession>
<dbReference type="EMBL" id="OZ035828">
    <property type="protein sequence ID" value="CAL1609352.1"/>
    <property type="molecule type" value="Genomic_DNA"/>
</dbReference>
<feature type="compositionally biased region" description="Basic and acidic residues" evidence="1">
    <location>
        <begin position="323"/>
        <end position="338"/>
    </location>
</feature>
<feature type="region of interest" description="Disordered" evidence="1">
    <location>
        <begin position="299"/>
        <end position="338"/>
    </location>
</feature>
<organism evidence="3 4">
    <name type="scientific">Knipowitschia caucasica</name>
    <name type="common">Caucasian dwarf goby</name>
    <name type="synonym">Pomatoschistus caucasicus</name>
    <dbReference type="NCBI Taxonomy" id="637954"/>
    <lineage>
        <taxon>Eukaryota</taxon>
        <taxon>Metazoa</taxon>
        <taxon>Chordata</taxon>
        <taxon>Craniata</taxon>
        <taxon>Vertebrata</taxon>
        <taxon>Euteleostomi</taxon>
        <taxon>Actinopterygii</taxon>
        <taxon>Neopterygii</taxon>
        <taxon>Teleostei</taxon>
        <taxon>Neoteleostei</taxon>
        <taxon>Acanthomorphata</taxon>
        <taxon>Gobiaria</taxon>
        <taxon>Gobiiformes</taxon>
        <taxon>Gobioidei</taxon>
        <taxon>Gobiidae</taxon>
        <taxon>Gobiinae</taxon>
        <taxon>Knipowitschia</taxon>
    </lineage>
</organism>
<protein>
    <submittedName>
        <fullName evidence="3">Uncharacterized protein</fullName>
    </submittedName>
</protein>
<evidence type="ECO:0000256" key="2">
    <source>
        <dbReference type="SAM" id="Phobius"/>
    </source>
</evidence>
<dbReference type="InterPro" id="IPR027888">
    <property type="entry name" value="DUF4501"/>
</dbReference>